<dbReference type="EMBL" id="JRNE01000042">
    <property type="protein sequence ID" value="KGF17170.1"/>
    <property type="molecule type" value="Genomic_DNA"/>
</dbReference>
<reference evidence="3 5" key="1">
    <citation type="submission" date="2014-07" db="EMBL/GenBank/DDBJ databases">
        <authorList>
            <person name="McCorrison J."/>
            <person name="Sanka R."/>
            <person name="Torralba M."/>
            <person name="Gillis M."/>
            <person name="Haft D.H."/>
            <person name="Methe B."/>
            <person name="Sutton G."/>
            <person name="Nelson K.E."/>
        </authorList>
    </citation>
    <scope>NUCLEOTIDE SEQUENCE [LARGE SCALE GENOMIC DNA]</scope>
    <source>
        <strain evidence="3 5">DNF00450</strain>
    </source>
</reference>
<evidence type="ECO:0000313" key="3">
    <source>
        <dbReference type="EMBL" id="KGF17095.1"/>
    </source>
</evidence>
<protein>
    <submittedName>
        <fullName evidence="3">Putative membrane protein</fullName>
    </submittedName>
</protein>
<proteinExistence type="predicted"/>
<organism evidence="3 5">
    <name type="scientific">Corynebacterium freneyi DNF00450</name>
    <dbReference type="NCBI Taxonomy" id="1287475"/>
    <lineage>
        <taxon>Bacteria</taxon>
        <taxon>Bacillati</taxon>
        <taxon>Actinomycetota</taxon>
        <taxon>Actinomycetes</taxon>
        <taxon>Mycobacteriales</taxon>
        <taxon>Corynebacteriaceae</taxon>
        <taxon>Corynebacterium</taxon>
    </lineage>
</organism>
<feature type="transmembrane region" description="Helical" evidence="1">
    <location>
        <begin position="20"/>
        <end position="42"/>
    </location>
</feature>
<sequence length="110" mass="11613">MAHTQLLVRRISPWTTLRVSAAISVIGFLVWMVAVAVLYLLFEAMGYRERFNDLLGGDAALGVGMIFALAAGIGVLWAVLVSALATLGAVVYNACSDLVGGVTITLDDVE</sequence>
<evidence type="ECO:0000313" key="5">
    <source>
        <dbReference type="Proteomes" id="UP000029548"/>
    </source>
</evidence>
<dbReference type="InterPro" id="IPR021949">
    <property type="entry name" value="DUF3566_TM"/>
</dbReference>
<keyword evidence="1" id="KW-1133">Transmembrane helix</keyword>
<evidence type="ECO:0000259" key="2">
    <source>
        <dbReference type="Pfam" id="PF12089"/>
    </source>
</evidence>
<evidence type="ECO:0000256" key="1">
    <source>
        <dbReference type="SAM" id="Phobius"/>
    </source>
</evidence>
<dbReference type="AlphaFoldDB" id="A0A095Y3S5"/>
<dbReference type="Proteomes" id="UP000029548">
    <property type="component" value="Unassembled WGS sequence"/>
</dbReference>
<gene>
    <name evidence="3" type="ORF">HMPREF1650_05110</name>
    <name evidence="4" type="ORF">HMPREF1650_05620</name>
</gene>
<evidence type="ECO:0000313" key="4">
    <source>
        <dbReference type="EMBL" id="KGF17170.1"/>
    </source>
</evidence>
<feature type="transmembrane region" description="Helical" evidence="1">
    <location>
        <begin position="54"/>
        <end position="80"/>
    </location>
</feature>
<dbReference type="Pfam" id="PF12089">
    <property type="entry name" value="DUF3566"/>
    <property type="match status" value="1"/>
</dbReference>
<dbReference type="EMBL" id="JRNE01000042">
    <property type="protein sequence ID" value="KGF17095.1"/>
    <property type="molecule type" value="Genomic_DNA"/>
</dbReference>
<name>A0A095Y3S5_9CORY</name>
<feature type="domain" description="DUF3566" evidence="2">
    <location>
        <begin position="4"/>
        <end position="108"/>
    </location>
</feature>
<dbReference type="RefSeq" id="WP_035121603.1">
    <property type="nucleotide sequence ID" value="NZ_JRNE01000042.1"/>
</dbReference>
<keyword evidence="1" id="KW-0812">Transmembrane</keyword>
<dbReference type="eggNOG" id="ENOG5030HSW">
    <property type="taxonomic scope" value="Bacteria"/>
</dbReference>
<comment type="caution">
    <text evidence="3">The sequence shown here is derived from an EMBL/GenBank/DDBJ whole genome shotgun (WGS) entry which is preliminary data.</text>
</comment>
<keyword evidence="1" id="KW-0472">Membrane</keyword>
<accession>A0A095Y3S5</accession>